<sequence>FCFDYDAECGSGRDCSKGAAPGYAHFTLFGGRTAVDVPFGPQGTPEVHLALLDDEYFSFPEVSQVWTEANCTDILRAAKRSFKLDWHKVADKTGKASGWTMETRVVEKDCAEAMPPPTWNMTALLAAVRNGEQRTEFVDGTSRLLEDRVDERIGAHDQDAPDNIFELLDRCLAEVGSELFTKPLDVPGRYAHRAKLRRDLLLKRIGPAGASPSYHGPRGRGNGAPGVFSASSPPSTEAHMSCSGIVHPGLLRGGGVETSKGSREFRASIRDMSDAFGSTSWEAMSTAKSTLGQPEHVVLCENRFRDAVVLLLSDQGELAVKTRVGGVVRDPFMAAACSTMFLRPVQQWTEDFRAAGPARSLSCAGWDGQSADLSHDKYADDLYRRTPNGLWPS</sequence>
<dbReference type="Proteomes" id="UP001189429">
    <property type="component" value="Unassembled WGS sequence"/>
</dbReference>
<evidence type="ECO:0000313" key="3">
    <source>
        <dbReference type="Proteomes" id="UP001189429"/>
    </source>
</evidence>
<organism evidence="2 3">
    <name type="scientific">Prorocentrum cordatum</name>
    <dbReference type="NCBI Taxonomy" id="2364126"/>
    <lineage>
        <taxon>Eukaryota</taxon>
        <taxon>Sar</taxon>
        <taxon>Alveolata</taxon>
        <taxon>Dinophyceae</taxon>
        <taxon>Prorocentrales</taxon>
        <taxon>Prorocentraceae</taxon>
        <taxon>Prorocentrum</taxon>
    </lineage>
</organism>
<feature type="region of interest" description="Disordered" evidence="1">
    <location>
        <begin position="208"/>
        <end position="240"/>
    </location>
</feature>
<gene>
    <name evidence="2" type="ORF">PCOR1329_LOCUS18540</name>
</gene>
<evidence type="ECO:0000256" key="1">
    <source>
        <dbReference type="SAM" id="MobiDB-lite"/>
    </source>
</evidence>
<comment type="caution">
    <text evidence="2">The sequence shown here is derived from an EMBL/GenBank/DDBJ whole genome shotgun (WGS) entry which is preliminary data.</text>
</comment>
<accession>A0ABN9R9H8</accession>
<feature type="non-terminal residue" evidence="2">
    <location>
        <position position="1"/>
    </location>
</feature>
<evidence type="ECO:0000313" key="2">
    <source>
        <dbReference type="EMBL" id="CAK0815121.1"/>
    </source>
</evidence>
<protein>
    <submittedName>
        <fullName evidence="2">Uncharacterized protein</fullName>
    </submittedName>
</protein>
<proteinExistence type="predicted"/>
<name>A0ABN9R9H8_9DINO</name>
<reference evidence="2" key="1">
    <citation type="submission" date="2023-10" db="EMBL/GenBank/DDBJ databases">
        <authorList>
            <person name="Chen Y."/>
            <person name="Shah S."/>
            <person name="Dougan E. K."/>
            <person name="Thang M."/>
            <person name="Chan C."/>
        </authorList>
    </citation>
    <scope>NUCLEOTIDE SEQUENCE [LARGE SCALE GENOMIC DNA]</scope>
</reference>
<keyword evidence="3" id="KW-1185">Reference proteome</keyword>
<dbReference type="EMBL" id="CAUYUJ010005837">
    <property type="protein sequence ID" value="CAK0815121.1"/>
    <property type="molecule type" value="Genomic_DNA"/>
</dbReference>